<dbReference type="KEGG" id="dge:Dgeo_3019"/>
<proteinExistence type="predicted"/>
<keyword evidence="2" id="KW-1185">Reference proteome</keyword>
<geneLocation type="plasmid" evidence="1 2">
    <name>pDGEO02</name>
</geneLocation>
<name>A8ZRF1_DEIGD</name>
<evidence type="ECO:0000313" key="1">
    <source>
        <dbReference type="EMBL" id="ABW35060.1"/>
    </source>
</evidence>
<protein>
    <submittedName>
        <fullName evidence="1">Uncharacterized protein</fullName>
    </submittedName>
</protein>
<dbReference type="Proteomes" id="UP000002431">
    <property type="component" value="Plasmid pDGEO02"/>
</dbReference>
<dbReference type="HOGENOM" id="CLU_2286865_0_0_0"/>
<evidence type="ECO:0000313" key="2">
    <source>
        <dbReference type="Proteomes" id="UP000002431"/>
    </source>
</evidence>
<gene>
    <name evidence="1" type="ORF">Dgeo_3019</name>
</gene>
<keyword evidence="1" id="KW-0614">Plasmid</keyword>
<dbReference type="RefSeq" id="WP_012173327.1">
    <property type="nucleotide sequence ID" value="NC_009939.1"/>
</dbReference>
<reference evidence="1" key="1">
    <citation type="submission" date="2007-10" db="EMBL/GenBank/DDBJ databases">
        <title>Complete sequence of Plasmid2 pDGEO02 of Deinococcus geothermalis DSM 11300.</title>
        <authorList>
            <consortium name="US DOE Joint Genome Institute"/>
            <person name="Copeland A."/>
            <person name="Lucas S."/>
            <person name="Lapidus A."/>
            <person name="Barry K."/>
            <person name="Detter J.C."/>
            <person name="Glavina del Rio T."/>
            <person name="Hammon N."/>
            <person name="Israni S."/>
            <person name="Dalin E."/>
            <person name="Tice H."/>
            <person name="Pitluck S."/>
            <person name="Brettin T."/>
            <person name="Bruce D."/>
            <person name="Han C."/>
            <person name="Tapia R."/>
            <person name="Saunders E."/>
            <person name="Gilna P."/>
            <person name="Schmutz J."/>
            <person name="Larimer F."/>
            <person name="Land M."/>
            <person name="Hauser L."/>
            <person name="Kyrpides N."/>
            <person name="Kim E."/>
            <person name="Daly M.J."/>
            <person name="Fredrickson J.K."/>
            <person name="Makarova K.S."/>
            <person name="Gaidamakova E.K."/>
            <person name="Zhai M."/>
            <person name="Richardson P."/>
        </authorList>
    </citation>
    <scope>NUCLEOTIDE SEQUENCE [LARGE SCALE GENOMIC DNA]</scope>
    <source>
        <strain evidence="1">DSM 11300</strain>
        <plasmid evidence="1">pDGEO02</plasmid>
    </source>
</reference>
<dbReference type="EMBL" id="CP000856">
    <property type="protein sequence ID" value="ABW35060.1"/>
    <property type="molecule type" value="Genomic_DNA"/>
</dbReference>
<dbReference type="AlphaFoldDB" id="A8ZRF1"/>
<sequence length="101" mass="11613">MRYDHLASQLRRWPERYLWFGPYWWSIKRALGRAGYDFGPSDDPGTRGLIERACGGPEAAERRAMQVYTQNTGALRNHAFTLPDGEPYFLHDEDVTAHAVT</sequence>
<accession>A8ZRF1</accession>
<organism evidence="1 2">
    <name type="scientific">Deinococcus geothermalis (strain DSM 11300 / CIP 105573 / AG-3a)</name>
    <dbReference type="NCBI Taxonomy" id="319795"/>
    <lineage>
        <taxon>Bacteria</taxon>
        <taxon>Thermotogati</taxon>
        <taxon>Deinococcota</taxon>
        <taxon>Deinococci</taxon>
        <taxon>Deinococcales</taxon>
        <taxon>Deinococcaceae</taxon>
        <taxon>Deinococcus</taxon>
    </lineage>
</organism>